<proteinExistence type="inferred from homology"/>
<organism evidence="2 3">
    <name type="scientific">Candidatus Adlerbacteria bacterium RIFCSPLOWO2_01_FULL_51_16</name>
    <dbReference type="NCBI Taxonomy" id="1797243"/>
    <lineage>
        <taxon>Bacteria</taxon>
        <taxon>Candidatus Adleribacteriota</taxon>
    </lineage>
</organism>
<accession>A0A1F4XFT5</accession>
<sequence>MYIKDKAMTTTTITSAKLRGNMAEALNDVSAGNVLIVKRRGKPDIALVDTDLLEDYLTVQNPRFIRKVSRARRETKLYSFEEVFGDTL</sequence>
<name>A0A1F4XFT5_9BACT</name>
<comment type="similarity">
    <text evidence="1">Belongs to the phD/YefM antitoxin family.</text>
</comment>
<reference evidence="2 3" key="1">
    <citation type="journal article" date="2016" name="Nat. Commun.">
        <title>Thousands of microbial genomes shed light on interconnected biogeochemical processes in an aquifer system.</title>
        <authorList>
            <person name="Anantharaman K."/>
            <person name="Brown C.T."/>
            <person name="Hug L.A."/>
            <person name="Sharon I."/>
            <person name="Castelle C.J."/>
            <person name="Probst A.J."/>
            <person name="Thomas B.C."/>
            <person name="Singh A."/>
            <person name="Wilkins M.J."/>
            <person name="Karaoz U."/>
            <person name="Brodie E.L."/>
            <person name="Williams K.H."/>
            <person name="Hubbard S.S."/>
            <person name="Banfield J.F."/>
        </authorList>
    </citation>
    <scope>NUCLEOTIDE SEQUENCE [LARGE SCALE GENOMIC DNA]</scope>
</reference>
<comment type="caution">
    <text evidence="2">The sequence shown here is derived from an EMBL/GenBank/DDBJ whole genome shotgun (WGS) entry which is preliminary data.</text>
</comment>
<evidence type="ECO:0000313" key="2">
    <source>
        <dbReference type="EMBL" id="OGC80454.1"/>
    </source>
</evidence>
<evidence type="ECO:0000313" key="3">
    <source>
        <dbReference type="Proteomes" id="UP000176185"/>
    </source>
</evidence>
<dbReference type="SUPFAM" id="SSF143120">
    <property type="entry name" value="YefM-like"/>
    <property type="match status" value="1"/>
</dbReference>
<evidence type="ECO:0000256" key="1">
    <source>
        <dbReference type="ARBA" id="ARBA00009981"/>
    </source>
</evidence>
<gene>
    <name evidence="2" type="ORF">A2943_00410</name>
</gene>
<dbReference type="InterPro" id="IPR036165">
    <property type="entry name" value="YefM-like_sf"/>
</dbReference>
<dbReference type="STRING" id="1797243.A2943_00410"/>
<dbReference type="Gene3D" id="3.40.1620.10">
    <property type="entry name" value="YefM-like domain"/>
    <property type="match status" value="1"/>
</dbReference>
<dbReference type="AlphaFoldDB" id="A0A1F4XFT5"/>
<dbReference type="Proteomes" id="UP000176185">
    <property type="component" value="Unassembled WGS sequence"/>
</dbReference>
<evidence type="ECO:0008006" key="4">
    <source>
        <dbReference type="Google" id="ProtNLM"/>
    </source>
</evidence>
<protein>
    <recommendedName>
        <fullName evidence="4">Antitoxin</fullName>
    </recommendedName>
</protein>
<dbReference type="NCBIfam" id="TIGR01552">
    <property type="entry name" value="phd_fam"/>
    <property type="match status" value="1"/>
</dbReference>
<dbReference type="EMBL" id="MEWX01000022">
    <property type="protein sequence ID" value="OGC80454.1"/>
    <property type="molecule type" value="Genomic_DNA"/>
</dbReference>